<sequence length="116" mass="12686">MDCPDCGLPMLEPGPQSNRHCCYRCGRVAATGETADDITIRERGRQEAFVLLDYAMALRGGCRTRSPMEDLTMGQLIQTRGCGKCGGTMYRTVETDEDGNPTQESQFVCSACGHVE</sequence>
<name>A0A9X8QQU0_9ACTN</name>
<reference evidence="3" key="2">
    <citation type="submission" date="2016-11" db="EMBL/GenBank/DDBJ databases">
        <authorList>
            <person name="Jaros S."/>
            <person name="Januszkiewicz K."/>
            <person name="Wedrychowicz H."/>
        </authorList>
    </citation>
    <scope>NUCLEOTIDE SEQUENCE [LARGE SCALE GENOMIC DNA]</scope>
    <source>
        <strain evidence="3">CGMCC 4.3555</strain>
    </source>
</reference>
<dbReference type="Proteomes" id="UP001218629">
    <property type="component" value="Chromosome"/>
</dbReference>
<evidence type="ECO:0008006" key="5">
    <source>
        <dbReference type="Google" id="ProtNLM"/>
    </source>
</evidence>
<dbReference type="GeneID" id="79895308"/>
<evidence type="ECO:0000313" key="3">
    <source>
        <dbReference type="Proteomes" id="UP000184388"/>
    </source>
</evidence>
<evidence type="ECO:0000313" key="1">
    <source>
        <dbReference type="EMBL" id="SHL42639.1"/>
    </source>
</evidence>
<dbReference type="AlphaFoldDB" id="A0A9X8QQU0"/>
<accession>A0A9X8QQU0</accession>
<gene>
    <name evidence="2" type="ORF">MOV08_40620</name>
    <name evidence="1" type="ORF">SAMN05216268_104270</name>
</gene>
<proteinExistence type="predicted"/>
<dbReference type="RefSeq" id="WP_143179587.1">
    <property type="nucleotide sequence ID" value="NZ_CP095749.1"/>
</dbReference>
<dbReference type="Proteomes" id="UP000184388">
    <property type="component" value="Unassembled WGS sequence"/>
</dbReference>
<reference evidence="2 4" key="3">
    <citation type="submission" date="2022-03" db="EMBL/GenBank/DDBJ databases">
        <title>Streptomyces yunnanensis P86,complete genome.</title>
        <authorList>
            <person name="Chen S."/>
            <person name="Zhang Q."/>
        </authorList>
    </citation>
    <scope>NUCLEOTIDE SEQUENCE [LARGE SCALE GENOMIC DNA]</scope>
    <source>
        <strain evidence="2 4">P86</strain>
    </source>
</reference>
<dbReference type="EMBL" id="FRBK01000004">
    <property type="protein sequence ID" value="SHL42639.1"/>
    <property type="molecule type" value="Genomic_DNA"/>
</dbReference>
<protein>
    <recommendedName>
        <fullName evidence="5">Transcription factor S</fullName>
    </recommendedName>
</protein>
<evidence type="ECO:0000313" key="2">
    <source>
        <dbReference type="EMBL" id="WEB44980.1"/>
    </source>
</evidence>
<evidence type="ECO:0000313" key="4">
    <source>
        <dbReference type="Proteomes" id="UP001218629"/>
    </source>
</evidence>
<dbReference type="EMBL" id="CP095749">
    <property type="protein sequence ID" value="WEB44980.1"/>
    <property type="molecule type" value="Genomic_DNA"/>
</dbReference>
<organism evidence="1 3">
    <name type="scientific">Streptomyces yunnanensis</name>
    <dbReference type="NCBI Taxonomy" id="156453"/>
    <lineage>
        <taxon>Bacteria</taxon>
        <taxon>Bacillati</taxon>
        <taxon>Actinomycetota</taxon>
        <taxon>Actinomycetes</taxon>
        <taxon>Kitasatosporales</taxon>
        <taxon>Streptomycetaceae</taxon>
        <taxon>Streptomyces</taxon>
    </lineage>
</organism>
<keyword evidence="4" id="KW-1185">Reference proteome</keyword>
<reference evidence="1" key="1">
    <citation type="submission" date="2016-11" db="EMBL/GenBank/DDBJ databases">
        <authorList>
            <person name="Varghese N."/>
            <person name="Submissions S."/>
        </authorList>
    </citation>
    <scope>NUCLEOTIDE SEQUENCE</scope>
    <source>
        <strain evidence="1">CGMCC 4.3555</strain>
    </source>
</reference>